<proteinExistence type="predicted"/>
<name>A0A0C3NGR8_PISTI</name>
<gene>
    <name evidence="1" type="ORF">M404DRAFT_765494</name>
</gene>
<evidence type="ECO:0000313" key="2">
    <source>
        <dbReference type="Proteomes" id="UP000054217"/>
    </source>
</evidence>
<reference evidence="1 2" key="1">
    <citation type="submission" date="2014-04" db="EMBL/GenBank/DDBJ databases">
        <authorList>
            <consortium name="DOE Joint Genome Institute"/>
            <person name="Kuo A."/>
            <person name="Kohler A."/>
            <person name="Costa M.D."/>
            <person name="Nagy L.G."/>
            <person name="Floudas D."/>
            <person name="Copeland A."/>
            <person name="Barry K.W."/>
            <person name="Cichocki N."/>
            <person name="Veneault-Fourrey C."/>
            <person name="LaButti K."/>
            <person name="Lindquist E.A."/>
            <person name="Lipzen A."/>
            <person name="Lundell T."/>
            <person name="Morin E."/>
            <person name="Murat C."/>
            <person name="Sun H."/>
            <person name="Tunlid A."/>
            <person name="Henrissat B."/>
            <person name="Grigoriev I.V."/>
            <person name="Hibbett D.S."/>
            <person name="Martin F."/>
            <person name="Nordberg H.P."/>
            <person name="Cantor M.N."/>
            <person name="Hua S.X."/>
        </authorList>
    </citation>
    <scope>NUCLEOTIDE SEQUENCE [LARGE SCALE GENOMIC DNA]</scope>
    <source>
        <strain evidence="1 2">Marx 270</strain>
    </source>
</reference>
<organism evidence="1 2">
    <name type="scientific">Pisolithus tinctorius Marx 270</name>
    <dbReference type="NCBI Taxonomy" id="870435"/>
    <lineage>
        <taxon>Eukaryota</taxon>
        <taxon>Fungi</taxon>
        <taxon>Dikarya</taxon>
        <taxon>Basidiomycota</taxon>
        <taxon>Agaricomycotina</taxon>
        <taxon>Agaricomycetes</taxon>
        <taxon>Agaricomycetidae</taxon>
        <taxon>Boletales</taxon>
        <taxon>Sclerodermatineae</taxon>
        <taxon>Pisolithaceae</taxon>
        <taxon>Pisolithus</taxon>
    </lineage>
</organism>
<evidence type="ECO:0000313" key="1">
    <source>
        <dbReference type="EMBL" id="KIO00245.1"/>
    </source>
</evidence>
<dbReference type="EMBL" id="KN831997">
    <property type="protein sequence ID" value="KIO00245.1"/>
    <property type="molecule type" value="Genomic_DNA"/>
</dbReference>
<dbReference type="Proteomes" id="UP000054217">
    <property type="component" value="Unassembled WGS sequence"/>
</dbReference>
<sequence>MKSMKTRVGLPLVTVGPLRHGSHTNRATGSINEWTILSIERYQVDAALAFPVTSSSSARCSSSSSVSSSFLWSTSIFSTTEGMLSCLHTTFKTWTAEC</sequence>
<dbReference type="InParanoid" id="A0A0C3NGR8"/>
<keyword evidence="2" id="KW-1185">Reference proteome</keyword>
<accession>A0A0C3NGR8</accession>
<dbReference type="HOGENOM" id="CLU_2590692_0_0_1"/>
<protein>
    <submittedName>
        <fullName evidence="1">Uncharacterized protein</fullName>
    </submittedName>
</protein>
<dbReference type="AlphaFoldDB" id="A0A0C3NGR8"/>
<reference evidence="2" key="2">
    <citation type="submission" date="2015-01" db="EMBL/GenBank/DDBJ databases">
        <title>Evolutionary Origins and Diversification of the Mycorrhizal Mutualists.</title>
        <authorList>
            <consortium name="DOE Joint Genome Institute"/>
            <consortium name="Mycorrhizal Genomics Consortium"/>
            <person name="Kohler A."/>
            <person name="Kuo A."/>
            <person name="Nagy L.G."/>
            <person name="Floudas D."/>
            <person name="Copeland A."/>
            <person name="Barry K.W."/>
            <person name="Cichocki N."/>
            <person name="Veneault-Fourrey C."/>
            <person name="LaButti K."/>
            <person name="Lindquist E.A."/>
            <person name="Lipzen A."/>
            <person name="Lundell T."/>
            <person name="Morin E."/>
            <person name="Murat C."/>
            <person name="Riley R."/>
            <person name="Ohm R."/>
            <person name="Sun H."/>
            <person name="Tunlid A."/>
            <person name="Henrissat B."/>
            <person name="Grigoriev I.V."/>
            <person name="Hibbett D.S."/>
            <person name="Martin F."/>
        </authorList>
    </citation>
    <scope>NUCLEOTIDE SEQUENCE [LARGE SCALE GENOMIC DNA]</scope>
    <source>
        <strain evidence="2">Marx 270</strain>
    </source>
</reference>